<dbReference type="InterPro" id="IPR055431">
    <property type="entry name" value="RsgI_M"/>
</dbReference>
<dbReference type="AlphaFoldDB" id="A0A7W8M515"/>
<evidence type="ECO:0000313" key="4">
    <source>
        <dbReference type="EMBL" id="MBB5264758.1"/>
    </source>
</evidence>
<evidence type="ECO:0000256" key="1">
    <source>
        <dbReference type="SAM" id="MobiDB-lite"/>
    </source>
</evidence>
<protein>
    <recommendedName>
        <fullName evidence="3">Anti-sigma factor RsgI-like middle domain-containing protein</fullName>
    </recommendedName>
</protein>
<feature type="transmembrane region" description="Helical" evidence="2">
    <location>
        <begin position="40"/>
        <end position="62"/>
    </location>
</feature>
<dbReference type="RefSeq" id="WP_183773665.1">
    <property type="nucleotide sequence ID" value="NZ_JACHFW010000006.1"/>
</dbReference>
<feature type="compositionally biased region" description="Basic and acidic residues" evidence="1">
    <location>
        <begin position="240"/>
        <end position="253"/>
    </location>
</feature>
<feature type="region of interest" description="Disordered" evidence="1">
    <location>
        <begin position="220"/>
        <end position="253"/>
    </location>
</feature>
<evidence type="ECO:0000256" key="2">
    <source>
        <dbReference type="SAM" id="Phobius"/>
    </source>
</evidence>
<organism evidence="4 5">
    <name type="scientific">Catenibacillus scindens</name>
    <dbReference type="NCBI Taxonomy" id="673271"/>
    <lineage>
        <taxon>Bacteria</taxon>
        <taxon>Bacillati</taxon>
        <taxon>Bacillota</taxon>
        <taxon>Clostridia</taxon>
        <taxon>Lachnospirales</taxon>
        <taxon>Lachnospiraceae</taxon>
        <taxon>Catenibacillus</taxon>
    </lineage>
</organism>
<proteinExistence type="predicted"/>
<keyword evidence="2" id="KW-1133">Transmembrane helix</keyword>
<reference evidence="4 5" key="1">
    <citation type="submission" date="2020-08" db="EMBL/GenBank/DDBJ databases">
        <title>Genomic Encyclopedia of Type Strains, Phase IV (KMG-IV): sequencing the most valuable type-strain genomes for metagenomic binning, comparative biology and taxonomic classification.</title>
        <authorList>
            <person name="Goeker M."/>
        </authorList>
    </citation>
    <scope>NUCLEOTIDE SEQUENCE [LARGE SCALE GENOMIC DNA]</scope>
    <source>
        <strain evidence="4 5">DSM 106146</strain>
    </source>
</reference>
<dbReference type="EMBL" id="JACHFW010000006">
    <property type="protein sequence ID" value="MBB5264758.1"/>
    <property type="molecule type" value="Genomic_DNA"/>
</dbReference>
<name>A0A7W8M515_9FIRM</name>
<comment type="caution">
    <text evidence="4">The sequence shown here is derived from an EMBL/GenBank/DDBJ whole genome shotgun (WGS) entry which is preliminary data.</text>
</comment>
<dbReference type="Pfam" id="PF23750">
    <property type="entry name" value="RsgI_M"/>
    <property type="match status" value="1"/>
</dbReference>
<evidence type="ECO:0000259" key="3">
    <source>
        <dbReference type="Pfam" id="PF23750"/>
    </source>
</evidence>
<feature type="compositionally biased region" description="Polar residues" evidence="1">
    <location>
        <begin position="224"/>
        <end position="238"/>
    </location>
</feature>
<keyword evidence="5" id="KW-1185">Reference proteome</keyword>
<dbReference type="Proteomes" id="UP000543642">
    <property type="component" value="Unassembled WGS sequence"/>
</dbReference>
<gene>
    <name evidence="4" type="ORF">HNP82_001886</name>
</gene>
<keyword evidence="2" id="KW-0472">Membrane</keyword>
<evidence type="ECO:0000313" key="5">
    <source>
        <dbReference type="Proteomes" id="UP000543642"/>
    </source>
</evidence>
<sequence>MSEPWKEAFDHIHAEEALKLHTKEYLQKKVYRPKKSFRPLYGGLITVFCLMALVIFGGYGLYMTPTAYISIDINPSMELSINRFDKVIAVDGYNDDGNQLAETADVIHMNYLDAVNKIISDEDVSGYLSSDGVLSLTVAGENDSQCQQILSEMEECTSGHENARCHMGNTEEMEAAHGAGLSLGKYRALLRLQELDPQVTAEDVKDMSMREIWNWIDSLAGESESGSQNSGDTTSGNGQHHGEGAGHSHQHDE</sequence>
<accession>A0A7W8M515</accession>
<feature type="domain" description="Anti-sigma factor RsgI-like middle" evidence="3">
    <location>
        <begin position="67"/>
        <end position="188"/>
    </location>
</feature>
<keyword evidence="2" id="KW-0812">Transmembrane</keyword>